<accession>A0A7J4ZQ34</accession>
<dbReference type="Pfam" id="PF00126">
    <property type="entry name" value="HTH_1"/>
    <property type="match status" value="1"/>
</dbReference>
<keyword evidence="7" id="KW-1185">Reference proteome</keyword>
<evidence type="ECO:0000313" key="7">
    <source>
        <dbReference type="Proteomes" id="UP000420562"/>
    </source>
</evidence>
<protein>
    <submittedName>
        <fullName evidence="6">LysR family transcriptional regulator</fullName>
    </submittedName>
</protein>
<dbReference type="Gene3D" id="1.10.10.10">
    <property type="entry name" value="Winged helix-like DNA-binding domain superfamily/Winged helix DNA-binding domain"/>
    <property type="match status" value="1"/>
</dbReference>
<comment type="similarity">
    <text evidence="1">Belongs to the LysR transcriptional regulatory family.</text>
</comment>
<dbReference type="AlphaFoldDB" id="A0A7J4ZQ34"/>
<feature type="domain" description="HTH lysR-type" evidence="5">
    <location>
        <begin position="1"/>
        <end position="58"/>
    </location>
</feature>
<evidence type="ECO:0000256" key="2">
    <source>
        <dbReference type="ARBA" id="ARBA00023015"/>
    </source>
</evidence>
<dbReference type="SUPFAM" id="SSF53850">
    <property type="entry name" value="Periplasmic binding protein-like II"/>
    <property type="match status" value="1"/>
</dbReference>
<dbReference type="Proteomes" id="UP000420562">
    <property type="component" value="Unassembled WGS sequence"/>
</dbReference>
<evidence type="ECO:0000256" key="3">
    <source>
        <dbReference type="ARBA" id="ARBA00023125"/>
    </source>
</evidence>
<dbReference type="PANTHER" id="PTHR30346:SF28">
    <property type="entry name" value="HTH-TYPE TRANSCRIPTIONAL REGULATOR CYNR"/>
    <property type="match status" value="1"/>
</dbReference>
<gene>
    <name evidence="6" type="ORF">F6V25_11085</name>
</gene>
<evidence type="ECO:0000259" key="5">
    <source>
        <dbReference type="PROSITE" id="PS50931"/>
    </source>
</evidence>
<evidence type="ECO:0000256" key="4">
    <source>
        <dbReference type="ARBA" id="ARBA00023163"/>
    </source>
</evidence>
<sequence>MELRHLRYFVAVASELNFSKAADKLLVAQPALSTQIADLERDIGTQLLFRNTRTVQLTAAGKVFLEDARSILAATESAKDKAMRTSRGEEGELSIGFFAAPIMHVLPEMIRSYRAMYPNVTIRMHELTPDRQLAAFAREEIDIGFTRPLPPGHPDLAAQVLFRENLLAVMAETHPLASRQRVELAELAQEAFVLLDRMVAVGMYDHIISACRTAGFSPSVVHSPDLMATVLTMVAAELGVSVVPEGVRNLRRRQVAYVPISPALDPIPLVMCWRAQADSPPRDAFLQLVRERAAAIQEELKR</sequence>
<dbReference type="InterPro" id="IPR036390">
    <property type="entry name" value="WH_DNA-bd_sf"/>
</dbReference>
<dbReference type="Pfam" id="PF03466">
    <property type="entry name" value="LysR_substrate"/>
    <property type="match status" value="1"/>
</dbReference>
<evidence type="ECO:0000256" key="1">
    <source>
        <dbReference type="ARBA" id="ARBA00009437"/>
    </source>
</evidence>
<dbReference type="InterPro" id="IPR036388">
    <property type="entry name" value="WH-like_DNA-bd_sf"/>
</dbReference>
<dbReference type="InterPro" id="IPR005119">
    <property type="entry name" value="LysR_subst-bd"/>
</dbReference>
<dbReference type="GO" id="GO:0003677">
    <property type="term" value="F:DNA binding"/>
    <property type="evidence" value="ECO:0007669"/>
    <property type="project" value="UniProtKB-KW"/>
</dbReference>
<dbReference type="GO" id="GO:0032993">
    <property type="term" value="C:protein-DNA complex"/>
    <property type="evidence" value="ECO:0007669"/>
    <property type="project" value="TreeGrafter"/>
</dbReference>
<keyword evidence="2" id="KW-0805">Transcription regulation</keyword>
<keyword evidence="4" id="KW-0804">Transcription</keyword>
<dbReference type="PROSITE" id="PS50931">
    <property type="entry name" value="HTH_LYSR"/>
    <property type="match status" value="1"/>
</dbReference>
<dbReference type="GO" id="GO:0003700">
    <property type="term" value="F:DNA-binding transcription factor activity"/>
    <property type="evidence" value="ECO:0007669"/>
    <property type="project" value="InterPro"/>
</dbReference>
<dbReference type="FunFam" id="1.10.10.10:FF:000001">
    <property type="entry name" value="LysR family transcriptional regulator"/>
    <property type="match status" value="1"/>
</dbReference>
<organism evidence="6 7">
    <name type="scientific">Oryzomonas japonica</name>
    <dbReference type="NCBI Taxonomy" id="2603858"/>
    <lineage>
        <taxon>Bacteria</taxon>
        <taxon>Pseudomonadati</taxon>
        <taxon>Thermodesulfobacteriota</taxon>
        <taxon>Desulfuromonadia</taxon>
        <taxon>Geobacterales</taxon>
        <taxon>Geobacteraceae</taxon>
        <taxon>Oryzomonas</taxon>
    </lineage>
</organism>
<dbReference type="RefSeq" id="WP_151128636.1">
    <property type="nucleotide sequence ID" value="NZ_VZQZ01000006.1"/>
</dbReference>
<name>A0A7J4ZQ34_9BACT</name>
<dbReference type="PANTHER" id="PTHR30346">
    <property type="entry name" value="TRANSCRIPTIONAL DUAL REGULATOR HCAR-RELATED"/>
    <property type="match status" value="1"/>
</dbReference>
<dbReference type="EMBL" id="VZQZ01000006">
    <property type="protein sequence ID" value="KAB0665156.1"/>
    <property type="molecule type" value="Genomic_DNA"/>
</dbReference>
<comment type="caution">
    <text evidence="6">The sequence shown here is derived from an EMBL/GenBank/DDBJ whole genome shotgun (WGS) entry which is preliminary data.</text>
</comment>
<dbReference type="CDD" id="cd08414">
    <property type="entry name" value="PBP2_LTTR_aromatics_like"/>
    <property type="match status" value="1"/>
</dbReference>
<reference evidence="6 7" key="1">
    <citation type="submission" date="2019-09" db="EMBL/GenBank/DDBJ databases">
        <title>Geobacter sp. Red96, a novel strain isolated from paddy soil.</title>
        <authorList>
            <person name="Xu Z."/>
            <person name="Masuda Y."/>
            <person name="Itoh H."/>
            <person name="Senoo K."/>
        </authorList>
    </citation>
    <scope>NUCLEOTIDE SEQUENCE [LARGE SCALE GENOMIC DNA]</scope>
    <source>
        <strain evidence="6 7">Red96</strain>
    </source>
</reference>
<evidence type="ECO:0000313" key="6">
    <source>
        <dbReference type="EMBL" id="KAB0665156.1"/>
    </source>
</evidence>
<dbReference type="InterPro" id="IPR000847">
    <property type="entry name" value="LysR_HTH_N"/>
</dbReference>
<proteinExistence type="inferred from homology"/>
<dbReference type="PRINTS" id="PR00039">
    <property type="entry name" value="HTHLYSR"/>
</dbReference>
<dbReference type="Gene3D" id="3.40.190.10">
    <property type="entry name" value="Periplasmic binding protein-like II"/>
    <property type="match status" value="2"/>
</dbReference>
<keyword evidence="3" id="KW-0238">DNA-binding</keyword>
<dbReference type="SUPFAM" id="SSF46785">
    <property type="entry name" value="Winged helix' DNA-binding domain"/>
    <property type="match status" value="1"/>
</dbReference>